<evidence type="ECO:0000256" key="5">
    <source>
        <dbReference type="ARBA" id="ARBA00023268"/>
    </source>
</evidence>
<dbReference type="CDD" id="cd09274">
    <property type="entry name" value="RNase_HI_RT_Ty3"/>
    <property type="match status" value="1"/>
</dbReference>
<dbReference type="GO" id="GO:0016779">
    <property type="term" value="F:nucleotidyltransferase activity"/>
    <property type="evidence" value="ECO:0007669"/>
    <property type="project" value="UniProtKB-KW"/>
</dbReference>
<dbReference type="Gene3D" id="2.40.70.10">
    <property type="entry name" value="Acid Proteases"/>
    <property type="match status" value="1"/>
</dbReference>
<evidence type="ECO:0000256" key="6">
    <source>
        <dbReference type="SAM" id="MobiDB-lite"/>
    </source>
</evidence>
<keyword evidence="3" id="KW-0540">Nuclease</keyword>
<dbReference type="Pfam" id="PF17919">
    <property type="entry name" value="RT_RNaseH_2"/>
    <property type="match status" value="1"/>
</dbReference>
<dbReference type="CDD" id="cd00303">
    <property type="entry name" value="retropepsin_like"/>
    <property type="match status" value="1"/>
</dbReference>
<keyword evidence="2" id="KW-0548">Nucleotidyltransferase</keyword>
<dbReference type="InterPro" id="IPR041577">
    <property type="entry name" value="RT_RNaseH_2"/>
</dbReference>
<dbReference type="EMBL" id="AM437919">
    <property type="protein sequence ID" value="CAN64965.1"/>
    <property type="molecule type" value="Genomic_DNA"/>
</dbReference>
<feature type="compositionally biased region" description="Basic and acidic residues" evidence="6">
    <location>
        <begin position="928"/>
        <end position="961"/>
    </location>
</feature>
<accession>A5AWA7</accession>
<dbReference type="GO" id="GO:0003676">
    <property type="term" value="F:nucleic acid binding"/>
    <property type="evidence" value="ECO:0007669"/>
    <property type="project" value="InterPro"/>
</dbReference>
<dbReference type="GO" id="GO:0004519">
    <property type="term" value="F:endonuclease activity"/>
    <property type="evidence" value="ECO:0007669"/>
    <property type="project" value="UniProtKB-KW"/>
</dbReference>
<dbReference type="InterPro" id="IPR043502">
    <property type="entry name" value="DNA/RNA_pol_sf"/>
</dbReference>
<dbReference type="SUPFAM" id="SSF50630">
    <property type="entry name" value="Acid proteases"/>
    <property type="match status" value="1"/>
</dbReference>
<dbReference type="Gene3D" id="3.30.70.270">
    <property type="match status" value="2"/>
</dbReference>
<organism evidence="8">
    <name type="scientific">Vitis vinifera</name>
    <name type="common">Grape</name>
    <dbReference type="NCBI Taxonomy" id="29760"/>
    <lineage>
        <taxon>Eukaryota</taxon>
        <taxon>Viridiplantae</taxon>
        <taxon>Streptophyta</taxon>
        <taxon>Embryophyta</taxon>
        <taxon>Tracheophyta</taxon>
        <taxon>Spermatophyta</taxon>
        <taxon>Magnoliopsida</taxon>
        <taxon>eudicotyledons</taxon>
        <taxon>Gunneridae</taxon>
        <taxon>Pentapetalae</taxon>
        <taxon>rosids</taxon>
        <taxon>Vitales</taxon>
        <taxon>Vitaceae</taxon>
        <taxon>Viteae</taxon>
        <taxon>Vitis</taxon>
    </lineage>
</organism>
<dbReference type="Pfam" id="PF13650">
    <property type="entry name" value="Asp_protease_2"/>
    <property type="match status" value="1"/>
</dbReference>
<keyword evidence="1" id="KW-0808">Transferase</keyword>
<dbReference type="CDD" id="cd01647">
    <property type="entry name" value="RT_LTR"/>
    <property type="match status" value="1"/>
</dbReference>
<dbReference type="PANTHER" id="PTHR37984:SF5">
    <property type="entry name" value="PROTEIN NYNRIN-LIKE"/>
    <property type="match status" value="1"/>
</dbReference>
<dbReference type="InterPro" id="IPR012337">
    <property type="entry name" value="RNaseH-like_sf"/>
</dbReference>
<gene>
    <name evidence="8" type="ORF">VITISV_002893</name>
</gene>
<dbReference type="InterPro" id="IPR001584">
    <property type="entry name" value="Integrase_cat-core"/>
</dbReference>
<keyword evidence="4" id="KW-0255">Endonuclease</keyword>
<dbReference type="InterPro" id="IPR000477">
    <property type="entry name" value="RT_dom"/>
</dbReference>
<dbReference type="InterPro" id="IPR050951">
    <property type="entry name" value="Retrovirus_Pol_polyprotein"/>
</dbReference>
<dbReference type="Pfam" id="PF00665">
    <property type="entry name" value="rve"/>
    <property type="match status" value="1"/>
</dbReference>
<reference evidence="8" key="1">
    <citation type="journal article" date="2007" name="PLoS ONE">
        <title>The first genome sequence of an elite grapevine cultivar (Pinot noir Vitis vinifera L.): coping with a highly heterozygous genome.</title>
        <authorList>
            <person name="Velasco R."/>
            <person name="Zharkikh A."/>
            <person name="Troggio M."/>
            <person name="Cartwright D.A."/>
            <person name="Cestaro A."/>
            <person name="Pruss D."/>
            <person name="Pindo M."/>
            <person name="FitzGerald L.M."/>
            <person name="Vezzulli S."/>
            <person name="Reid J."/>
            <person name="Malacarne G."/>
            <person name="Iliev D."/>
            <person name="Coppola G."/>
            <person name="Wardell B."/>
            <person name="Micheletti D."/>
            <person name="Macalma T."/>
            <person name="Facci M."/>
            <person name="Mitchell J.T."/>
            <person name="Perazzolli M."/>
            <person name="Eldredge G."/>
            <person name="Gatto P."/>
            <person name="Oyzerski R."/>
            <person name="Moretto M."/>
            <person name="Gutin N."/>
            <person name="Stefanini M."/>
            <person name="Chen Y."/>
            <person name="Segala C."/>
            <person name="Davenport C."/>
            <person name="Dematte L."/>
            <person name="Mraz A."/>
            <person name="Battilana J."/>
            <person name="Stormo K."/>
            <person name="Costa F."/>
            <person name="Tao Q."/>
            <person name="Si-Ammour A."/>
            <person name="Harkins T."/>
            <person name="Lackey A."/>
            <person name="Perbost C."/>
            <person name="Taillon B."/>
            <person name="Stella A."/>
            <person name="Solovyev V."/>
            <person name="Fawcett J.A."/>
            <person name="Sterck L."/>
            <person name="Vandepoele K."/>
            <person name="Grando S.M."/>
            <person name="Toppo S."/>
            <person name="Moser C."/>
            <person name="Lanchbury J."/>
            <person name="Bogden R."/>
            <person name="Skolnick M."/>
            <person name="Sgaramella V."/>
            <person name="Bhatnagar S.K."/>
            <person name="Fontana P."/>
            <person name="Gutin A."/>
            <person name="Van de Peer Y."/>
            <person name="Salamini F."/>
            <person name="Viola R."/>
        </authorList>
    </citation>
    <scope>NUCLEOTIDE SEQUENCE</scope>
</reference>
<keyword evidence="4" id="KW-0378">Hydrolase</keyword>
<dbReference type="InterPro" id="IPR043128">
    <property type="entry name" value="Rev_trsase/Diguanyl_cyclase"/>
</dbReference>
<evidence type="ECO:0000256" key="4">
    <source>
        <dbReference type="ARBA" id="ARBA00022759"/>
    </source>
</evidence>
<sequence>MPREGSWKPQGGSQLRSPVKIARCCEIISQPSWVSAKFRRHHFSPAKWLLKPSEACYRHWEIFSIRFLLSKSQNTPCINFVDHFLKQGAPAEHKSAETPIGHESKVPLRSSSADLHIRGILAAIGDRTHPHAPLKDSAMLIKRHSRLHTLSRAGAWSADIIISATLALATLASTNLLTSSPPMRSFLKSRMLWHYCTGAMTIPVKGASEVDAAFLSRMIEWDSHNHMILTWIRNTSIPSISNLLGSFDDAKSAWDILAKRYSTTHGSMKYQLVVELHQLRQEPGQSINDYYDQLRFIWDQINLSDPTWACLKDAQQYASIRDEFRLYEFLMSLHKDFEPIHGQLLNRSPTSSLDTAVNELVREEARLATLQAQNRLNVINFVDHFLNQGAPAGHESAETPIGHESNDVVAGDRTSNQMVPLPLPLLGTNQMAPLPGNECQPCFSCCPLFLLKLQIDTICVCPSGLRDSGGRLVKCDTPQRGEFEVILNIMEATPEDQHSHQGRQDNLNEFRSMRDRMHPPRMSAPSCIVPPTEQLVIRPYLVPLLPTFHGMESENLYAHIKEFEDVCNTFQEGGASIDLMRLKLFPFTLKDKAKIWLNSLRPRSIRSWTDLQAEFLNKFFPTHRTNGLKRQISNFSAKENEKFYECWERYMEAINACPHHGFDTWLLVSYFYDGMSSSMKQLLETMCGGDFMSKNPEEAMDFLSYVADVSRGWDEPTKGEVGKMKSQLNAYNAKAGMYNLKEDDDMKAKLAAMTRRLEELELKRIHEVQAVAEAPVQVKLCPNCQSFEHLVEECPTISAEREMYRDQANVVGQFRPNNNAPYGNTYNSSWRNHPNFSWKARATQYQQPDPPSQQSSSIEQAIANLSKVMGDFIEKQEATNARVDQKIDRVESVHEVESQEGESSQVKDVKALITLRSGKKIEQPTPKPHVEKEEEIKKGKEMEDKEGEISEEKDSDATRKVIPEKELLKEELLKKSTSPPFPQALHGKKGIRNAAEILEVLRQVKVNIPLLDMIKQVPTYAKFLKDLCTIKRGLTVNKKAFLTEQVSAILQCKSPLKYKDPGSPTISVMIGGKVVEKALLDLGASVNLLPYSVYKQLGLGELKPTAITLSLADRSVKIPRGVIEDVLVQVDNFYYPVDFIVLDTDPTVKEANLVPIILGRPFLATSNAIINCRNGLMQLTFGNMTLDLNIFYMSKKQITPEEEEDPEELCIIDTLVEEHCNQHMQDKSNESLEDIEEGFSESPIGLATLQSWRKIEEILPLFNKEEEAAVEKEIPKLNLKPLPVELKYTYLEANNQCPVVISSSLTSHQENCLMEVLKRCKKAIGWQISDLKGISPLVCTHHIYMEEEAKPIRQFQRRLNPHLQEVVRAEVLKLIQAGIIYPISDSPWVSPTQVVPKKSGITVIQNEKGEEITTHLTSGWRLCIDYRKLNAVTRKNHFPLPFIDQVLEKVSGHPFYCFLDGYSGYFQIEIDLADQEKTTFTCPFGTFAYRRMPFGLCNAPATFQRCMLSIFNDMVERIMEVFMDDITIYGDALKKTWCSTGRNAILWYVQGIVLGHSISERGIEVDKAKVKLIVKLPSPTTVKGVRQFLGHAGFYRRFIKGFSSLSKPLCELLAKDAKFIWDERCQNSFDQLKKFLTTTPIVRAPNWQLPFELMCDASDFAIGAVLGQREDGKPYVIYYASKTLNEAQRNYTTTEKELLAVVFALDKFRAYLVGSFIIVFTDHSALKYLLTKQDAKARLVIAHNSHPLPINDDFPEESLMFLVKTPWYAHIANYLVTGEIPSEWNAQDRKHFFAKIHAYYWEEPFLLKYCADQIIRKCVPEDEQQGILSHCHENACGGHFASQKTAMKIFDVWGIDFMGPFPMSFGNSYILVGVDYVSKWVEAIPCKQNDHRVVLKFLKENIFSRFGVPKAIISDGGAHFCNKPFEALLSKYGVKHKVATPYHPQTSGQVELANREIKNILMKVVNSNRKDWSIRLHDSLWAYRTAYKTILGMSPYRLVYGKACHLPVEVEYKAWWAIKKLNMDLIKAGEKRFLDLNEMEELRNNDYINSKVAKQRMKKWHDQLISNKEFQEGQRVLMYDTRLHIFPGKLKSRWIGPFIIHRVWSNGVVELLNSNGNDSFKVNGYRLKPFIEPFKP</sequence>
<evidence type="ECO:0000256" key="2">
    <source>
        <dbReference type="ARBA" id="ARBA00022695"/>
    </source>
</evidence>
<dbReference type="InterPro" id="IPR036397">
    <property type="entry name" value="RNaseH_sf"/>
</dbReference>
<evidence type="ECO:0000256" key="3">
    <source>
        <dbReference type="ARBA" id="ARBA00022722"/>
    </source>
</evidence>
<dbReference type="FunFam" id="3.30.70.270:FF:000020">
    <property type="entry name" value="Transposon Tf2-6 polyprotein-like Protein"/>
    <property type="match status" value="1"/>
</dbReference>
<name>A5AWA7_VITVI</name>
<dbReference type="InterPro" id="IPR021109">
    <property type="entry name" value="Peptidase_aspartic_dom_sf"/>
</dbReference>
<dbReference type="PROSITE" id="PS50994">
    <property type="entry name" value="INTEGRASE"/>
    <property type="match status" value="1"/>
</dbReference>
<feature type="region of interest" description="Disordered" evidence="6">
    <location>
        <begin position="920"/>
        <end position="961"/>
    </location>
</feature>
<feature type="domain" description="Integrase catalytic" evidence="7">
    <location>
        <begin position="1844"/>
        <end position="2003"/>
    </location>
</feature>
<dbReference type="Gene3D" id="3.10.10.10">
    <property type="entry name" value="HIV Type 1 Reverse Transcriptase, subunit A, domain 1"/>
    <property type="match status" value="1"/>
</dbReference>
<dbReference type="SUPFAM" id="SSF53098">
    <property type="entry name" value="Ribonuclease H-like"/>
    <property type="match status" value="1"/>
</dbReference>
<evidence type="ECO:0000259" key="7">
    <source>
        <dbReference type="PROSITE" id="PS50994"/>
    </source>
</evidence>
<dbReference type="FunFam" id="3.10.20.370:FF:000001">
    <property type="entry name" value="Retrovirus-related Pol polyprotein from transposon 17.6-like protein"/>
    <property type="match status" value="1"/>
</dbReference>
<dbReference type="Pfam" id="PF03732">
    <property type="entry name" value="Retrotrans_gag"/>
    <property type="match status" value="1"/>
</dbReference>
<dbReference type="SUPFAM" id="SSF56672">
    <property type="entry name" value="DNA/RNA polymerases"/>
    <property type="match status" value="1"/>
</dbReference>
<evidence type="ECO:0000313" key="8">
    <source>
        <dbReference type="EMBL" id="CAN64965.1"/>
    </source>
</evidence>
<dbReference type="PANTHER" id="PTHR37984">
    <property type="entry name" value="PROTEIN CBG26694"/>
    <property type="match status" value="1"/>
</dbReference>
<proteinExistence type="predicted"/>
<dbReference type="Gene3D" id="3.30.420.10">
    <property type="entry name" value="Ribonuclease H-like superfamily/Ribonuclease H"/>
    <property type="match status" value="1"/>
</dbReference>
<keyword evidence="5" id="KW-0511">Multifunctional enzyme</keyword>
<protein>
    <recommendedName>
        <fullName evidence="7">Integrase catalytic domain-containing protein</fullName>
    </recommendedName>
</protein>
<dbReference type="InterPro" id="IPR005162">
    <property type="entry name" value="Retrotrans_gag_dom"/>
</dbReference>
<dbReference type="GO" id="GO:0015074">
    <property type="term" value="P:DNA integration"/>
    <property type="evidence" value="ECO:0007669"/>
    <property type="project" value="InterPro"/>
</dbReference>
<dbReference type="Pfam" id="PF00078">
    <property type="entry name" value="RVT_1"/>
    <property type="match status" value="1"/>
</dbReference>
<evidence type="ECO:0000256" key="1">
    <source>
        <dbReference type="ARBA" id="ARBA00022679"/>
    </source>
</evidence>